<dbReference type="PANTHER" id="PTHR12868">
    <property type="entry name" value="NADH-UBIQUINONE OXIDOREDUCTASE B22 SUBUNIT"/>
    <property type="match status" value="1"/>
</dbReference>
<evidence type="ECO:0000256" key="9">
    <source>
        <dbReference type="ARBA" id="ARBA00023128"/>
    </source>
</evidence>
<dbReference type="AlphaFoldDB" id="A0A8T1VQQ9"/>
<evidence type="ECO:0000256" key="1">
    <source>
        <dbReference type="ARBA" id="ARBA00004443"/>
    </source>
</evidence>
<evidence type="ECO:0000256" key="3">
    <source>
        <dbReference type="ARBA" id="ARBA00018684"/>
    </source>
</evidence>
<protein>
    <recommendedName>
        <fullName evidence="3">NADH dehydrogenase [ubiquinone] 1 beta subcomplex subunit 9</fullName>
    </recommendedName>
    <alternativeName>
        <fullName evidence="11">Complex I-B22</fullName>
    </alternativeName>
    <alternativeName>
        <fullName evidence="12">NADH-ubiquinone oxidoreductase B22 subunit</fullName>
    </alternativeName>
</protein>
<evidence type="ECO:0000256" key="5">
    <source>
        <dbReference type="ARBA" id="ARBA00022660"/>
    </source>
</evidence>
<comment type="caution">
    <text evidence="14">The sequence shown here is derived from an EMBL/GenBank/DDBJ whole genome shotgun (WGS) entry which is preliminary data.</text>
</comment>
<evidence type="ECO:0000256" key="2">
    <source>
        <dbReference type="ARBA" id="ARBA00009508"/>
    </source>
</evidence>
<keyword evidence="9" id="KW-0496">Mitochondrion</keyword>
<dbReference type="Proteomes" id="UP000694044">
    <property type="component" value="Unassembled WGS sequence"/>
</dbReference>
<reference evidence="14" key="1">
    <citation type="submission" date="2021-02" db="EMBL/GenBank/DDBJ databases">
        <authorList>
            <person name="Palmer J.M."/>
        </authorList>
    </citation>
    <scope>NUCLEOTIDE SEQUENCE</scope>
    <source>
        <strain evidence="14">SCRP734</strain>
    </source>
</reference>
<organism evidence="14 15">
    <name type="scientific">Phytophthora pseudosyringae</name>
    <dbReference type="NCBI Taxonomy" id="221518"/>
    <lineage>
        <taxon>Eukaryota</taxon>
        <taxon>Sar</taxon>
        <taxon>Stramenopiles</taxon>
        <taxon>Oomycota</taxon>
        <taxon>Peronosporomycetes</taxon>
        <taxon>Peronosporales</taxon>
        <taxon>Peronosporaceae</taxon>
        <taxon>Phytophthora</taxon>
    </lineage>
</organism>
<dbReference type="OrthoDB" id="13598at2759"/>
<keyword evidence="4" id="KW-0813">Transport</keyword>
<keyword evidence="5" id="KW-0679">Respiratory chain</keyword>
<evidence type="ECO:0000256" key="11">
    <source>
        <dbReference type="ARBA" id="ARBA00030192"/>
    </source>
</evidence>
<dbReference type="InterPro" id="IPR033034">
    <property type="entry name" value="NDUFB9"/>
</dbReference>
<dbReference type="EMBL" id="JAGDFM010000176">
    <property type="protein sequence ID" value="KAG7383461.1"/>
    <property type="molecule type" value="Genomic_DNA"/>
</dbReference>
<keyword evidence="6" id="KW-0999">Mitochondrion inner membrane</keyword>
<feature type="compositionally biased region" description="Polar residues" evidence="13">
    <location>
        <begin position="35"/>
        <end position="44"/>
    </location>
</feature>
<evidence type="ECO:0000256" key="8">
    <source>
        <dbReference type="ARBA" id="ARBA00022990"/>
    </source>
</evidence>
<evidence type="ECO:0000256" key="6">
    <source>
        <dbReference type="ARBA" id="ARBA00022792"/>
    </source>
</evidence>
<evidence type="ECO:0000256" key="13">
    <source>
        <dbReference type="SAM" id="MobiDB-lite"/>
    </source>
</evidence>
<evidence type="ECO:0000256" key="10">
    <source>
        <dbReference type="ARBA" id="ARBA00023136"/>
    </source>
</evidence>
<evidence type="ECO:0000256" key="4">
    <source>
        <dbReference type="ARBA" id="ARBA00022448"/>
    </source>
</evidence>
<gene>
    <name evidence="14" type="primary">NDUFB9</name>
    <name evidence="14" type="ORF">PHYPSEUDO_003623</name>
</gene>
<dbReference type="PANTHER" id="PTHR12868:SF0">
    <property type="entry name" value="NADH DEHYDROGENASE [UBIQUINONE] 1 BETA SUBCOMPLEX SUBUNIT 9"/>
    <property type="match status" value="1"/>
</dbReference>
<dbReference type="CDD" id="cd20263">
    <property type="entry name" value="Complex1_LYR_NDUFB9_LYRM3"/>
    <property type="match status" value="1"/>
</dbReference>
<evidence type="ECO:0000313" key="14">
    <source>
        <dbReference type="EMBL" id="KAG7383461.1"/>
    </source>
</evidence>
<accession>A0A8T1VQQ9</accession>
<feature type="region of interest" description="Disordered" evidence="13">
    <location>
        <begin position="30"/>
        <end position="51"/>
    </location>
</feature>
<comment type="subcellular location">
    <subcellularLocation>
        <location evidence="1">Mitochondrion inner membrane</location>
        <topology evidence="1">Peripheral membrane protein</topology>
        <orientation evidence="1">Matrix side</orientation>
    </subcellularLocation>
</comment>
<keyword evidence="10" id="KW-0472">Membrane</keyword>
<proteinExistence type="inferred from homology"/>
<keyword evidence="15" id="KW-1185">Reference proteome</keyword>
<dbReference type="GO" id="GO:0006120">
    <property type="term" value="P:mitochondrial electron transport, NADH to ubiquinone"/>
    <property type="evidence" value="ECO:0007669"/>
    <property type="project" value="InterPro"/>
</dbReference>
<keyword evidence="7" id="KW-0249">Electron transport</keyword>
<evidence type="ECO:0000256" key="7">
    <source>
        <dbReference type="ARBA" id="ARBA00022982"/>
    </source>
</evidence>
<dbReference type="GO" id="GO:0005743">
    <property type="term" value="C:mitochondrial inner membrane"/>
    <property type="evidence" value="ECO:0007669"/>
    <property type="project" value="UniProtKB-SubCell"/>
</dbReference>
<evidence type="ECO:0000313" key="15">
    <source>
        <dbReference type="Proteomes" id="UP000694044"/>
    </source>
</evidence>
<dbReference type="InterPro" id="IPR045292">
    <property type="entry name" value="Complex1_LYR_NDUFB9_LYRM3"/>
</dbReference>
<name>A0A8T1VQQ9_9STRA</name>
<keyword evidence="8" id="KW-0007">Acetylation</keyword>
<sequence>MVVLIGYDRHGLVRHPRCTNVARMLHERSPRVCGSESTQRTTASAKAADDSRPATMVKPVVNANMNKTLREVVGRFVAAPPQLSHKQKVQRLYKQSLKTLDSWIIDRRLWNEEATKIRAEFNANSQLDPESGLAKRLVREAQEKVDHYTHPDRYIFNYMPGGSLFMRNAPIPLDVCFPDGEIPEDVELSPLEGINIDMTPLPAKETVFVDFSKKGYD</sequence>
<evidence type="ECO:0000256" key="12">
    <source>
        <dbReference type="ARBA" id="ARBA00032528"/>
    </source>
</evidence>
<comment type="similarity">
    <text evidence="2">Belongs to the complex I LYR family.</text>
</comment>